<organism evidence="9 10">
    <name type="scientific">Rousettus aegyptiacus</name>
    <name type="common">Egyptian fruit bat</name>
    <name type="synonym">Pteropus aegyptiacus</name>
    <dbReference type="NCBI Taxonomy" id="9407"/>
    <lineage>
        <taxon>Eukaryota</taxon>
        <taxon>Metazoa</taxon>
        <taxon>Chordata</taxon>
        <taxon>Craniata</taxon>
        <taxon>Vertebrata</taxon>
        <taxon>Euteleostomi</taxon>
        <taxon>Mammalia</taxon>
        <taxon>Eutheria</taxon>
        <taxon>Laurasiatheria</taxon>
        <taxon>Chiroptera</taxon>
        <taxon>Yinpterochiroptera</taxon>
        <taxon>Pteropodoidea</taxon>
        <taxon>Pteropodidae</taxon>
        <taxon>Rousettinae</taxon>
        <taxon>Rousettus</taxon>
    </lineage>
</organism>
<evidence type="ECO:0000256" key="2">
    <source>
        <dbReference type="ARBA" id="ARBA00011016"/>
    </source>
</evidence>
<feature type="compositionally biased region" description="Polar residues" evidence="7">
    <location>
        <begin position="913"/>
        <end position="925"/>
    </location>
</feature>
<keyword evidence="10" id="KW-1185">Reference proteome</keyword>
<protein>
    <recommendedName>
        <fullName evidence="8">Pseudouridine synthase RsuA/RluA-like domain-containing protein</fullName>
    </recommendedName>
</protein>
<keyword evidence="6" id="KW-0325">Glycoprotein</keyword>
<dbReference type="InterPro" id="IPR010335">
    <property type="entry name" value="Mesothelin"/>
</dbReference>
<dbReference type="GO" id="GO:0003723">
    <property type="term" value="F:RNA binding"/>
    <property type="evidence" value="ECO:0007669"/>
    <property type="project" value="InterPro"/>
</dbReference>
<feature type="region of interest" description="Disordered" evidence="7">
    <location>
        <begin position="904"/>
        <end position="925"/>
    </location>
</feature>
<evidence type="ECO:0000256" key="3">
    <source>
        <dbReference type="ARBA" id="ARBA00022729"/>
    </source>
</evidence>
<keyword evidence="5" id="KW-0472">Membrane</keyword>
<reference evidence="9 10" key="1">
    <citation type="journal article" date="2020" name="Nature">
        <title>Six reference-quality genomes reveal evolution of bat adaptations.</title>
        <authorList>
            <person name="Jebb D."/>
            <person name="Huang Z."/>
            <person name="Pippel M."/>
            <person name="Hughes G.M."/>
            <person name="Lavrichenko K."/>
            <person name="Devanna P."/>
            <person name="Winkler S."/>
            <person name="Jermiin L.S."/>
            <person name="Skirmuntt E.C."/>
            <person name="Katzourakis A."/>
            <person name="Burkitt-Gray L."/>
            <person name="Ray D.A."/>
            <person name="Sullivan K.A.M."/>
            <person name="Roscito J.G."/>
            <person name="Kirilenko B.M."/>
            <person name="Davalos L.M."/>
            <person name="Corthals A.P."/>
            <person name="Power M.L."/>
            <person name="Jones G."/>
            <person name="Ransome R.D."/>
            <person name="Dechmann D.K.N."/>
            <person name="Locatelli A.G."/>
            <person name="Puechmaille S.J."/>
            <person name="Fedrigo O."/>
            <person name="Jarvis E.D."/>
            <person name="Hiller M."/>
            <person name="Vernes S.C."/>
            <person name="Myers E.W."/>
            <person name="Teeling E.C."/>
        </authorList>
    </citation>
    <scope>NUCLEOTIDE SEQUENCE [LARGE SCALE GENOMIC DNA]</scope>
    <source>
        <strain evidence="9">MRouAeg1</strain>
        <tissue evidence="9">Muscle</tissue>
    </source>
</reference>
<dbReference type="Pfam" id="PF06060">
    <property type="entry name" value="Mesothelin"/>
    <property type="match status" value="1"/>
</dbReference>
<keyword evidence="3" id="KW-0732">Signal</keyword>
<sequence length="1027" mass="112901">MEPGSMENLSIVYRSRDFLVVNKHWDVRIDSKTWRETLTLQKQLRHRFPELADPDTYYGFRFCHQLDFSTSGALCVALNKAAAGSAYKCFKERQVTKAYLALVRGHVQESRMTISYAIGRNNTEGRAHTMCIEGTHGCENPKPSLTELVVLEHGLYAGDPVSKVLLQPLTGRTHQLRVHCSALGHPIVGDLTYGQASGREDQPFRMMLHAFYLRIPTQAECVEARTPDPFLPTLDACWSPHTLVQPLDQLVQVLQAAPDPEPTEGGPSVWSTWHLIYNPLHLTAATWPRSTSLYRRRSLGSACLGPVARCPNTFLPERAHHTAMGPRAGALVSPGFILFMWLTAHCSRPQAEGFSQGGLDASRADVWAITLLFLPNASTSLLQDFWCQPANRLSRDQLSALIRRMASQQVLLKAWQLSCLANLAAQHGLQGDFALHPPDLLLFYNLAQVREADCRAFTRRAAQGDTELLANLPDQRAALQHSALACLGGRHPWLSASDLLLLGILVCDMDPSIIVASDPHVLQNLQRCPRLTPALQAALNTLLTSGRTTLGPPSSWNLEGLKALGPLATYISPSLWMQVQEAIGLDFFGSMVAAFRAGTLSQHDARRFVTSFLKAKLVPSRPKRGTATGRPCTHGNITAATLQDDLFLVHYDCLQLESCLGSRVLRASLDPLLQHPLPAECQRVIKAKLAQIYPSGIPEEQLQLITSLVYLYSRTEIGQWNITSRDTVMALLASDVALENQTEAILQKFLDHKGNITSALLVAIGGSRLCWMSPQQIQAIQPSEFRLAGALDISSCPQRRKDILYTRAREAFSSIGTMDTYYHFIRPYLGGAPVEDLQHLAQANISMDIDTFTNLNPQVLQNLSVDNVIMLLGQNVVDLQKARSHPIITSWLHSKNRSTLDELRLDKDPAGPTNPTSSARLTTRTPNTTPWVLHLATTSGRPGNDAPTSGSPPAHLGYLPLAVGLPSSLLWLLYRSTLGSSWDCSWGTCTMAPEHSAVPAPHAGKLGLVGGAGHQLRPRCKPQAQGT</sequence>
<comment type="similarity">
    <text evidence="2">Belongs to the mesothelin family.</text>
</comment>
<dbReference type="PANTHER" id="PTHR23412">
    <property type="entry name" value="STEREOCILIN RELATED"/>
    <property type="match status" value="1"/>
</dbReference>
<keyword evidence="4" id="KW-0130">Cell adhesion</keyword>
<name>A0A7J8F367_ROUAE</name>
<dbReference type="GO" id="GO:0001522">
    <property type="term" value="P:pseudouridine synthesis"/>
    <property type="evidence" value="ECO:0007669"/>
    <property type="project" value="InterPro"/>
</dbReference>
<dbReference type="Gene3D" id="3.30.2350.10">
    <property type="entry name" value="Pseudouridine synthase"/>
    <property type="match status" value="1"/>
</dbReference>
<evidence type="ECO:0000256" key="7">
    <source>
        <dbReference type="SAM" id="MobiDB-lite"/>
    </source>
</evidence>
<dbReference type="Pfam" id="PF00849">
    <property type="entry name" value="PseudoU_synth_2"/>
    <property type="match status" value="1"/>
</dbReference>
<dbReference type="GO" id="GO:0007160">
    <property type="term" value="P:cell-matrix adhesion"/>
    <property type="evidence" value="ECO:0007669"/>
    <property type="project" value="TreeGrafter"/>
</dbReference>
<gene>
    <name evidence="9" type="ORF">HJG63_016988</name>
</gene>
<evidence type="ECO:0000256" key="1">
    <source>
        <dbReference type="ARBA" id="ARBA00004370"/>
    </source>
</evidence>
<dbReference type="InterPro" id="IPR006145">
    <property type="entry name" value="PsdUridine_synth_RsuA/RluA"/>
</dbReference>
<evidence type="ECO:0000313" key="10">
    <source>
        <dbReference type="Proteomes" id="UP000593571"/>
    </source>
</evidence>
<dbReference type="GO" id="GO:0009982">
    <property type="term" value="F:pseudouridine synthase activity"/>
    <property type="evidence" value="ECO:0007669"/>
    <property type="project" value="InterPro"/>
</dbReference>
<accession>A0A7J8F367</accession>
<evidence type="ECO:0000259" key="8">
    <source>
        <dbReference type="Pfam" id="PF00849"/>
    </source>
</evidence>
<dbReference type="InterPro" id="IPR020103">
    <property type="entry name" value="PsdUridine_synth_cat_dom_sf"/>
</dbReference>
<dbReference type="EMBL" id="JACASE010000008">
    <property type="protein sequence ID" value="KAF6442187.1"/>
    <property type="molecule type" value="Genomic_DNA"/>
</dbReference>
<evidence type="ECO:0000256" key="5">
    <source>
        <dbReference type="ARBA" id="ARBA00023136"/>
    </source>
</evidence>
<feature type="domain" description="Pseudouridine synthase RsuA/RluA-like" evidence="8">
    <location>
        <begin position="17"/>
        <end position="182"/>
    </location>
</feature>
<dbReference type="CDD" id="cd02869">
    <property type="entry name" value="PseudoU_synth_RluA_like"/>
    <property type="match status" value="1"/>
</dbReference>
<evidence type="ECO:0000313" key="9">
    <source>
        <dbReference type="EMBL" id="KAF6442187.1"/>
    </source>
</evidence>
<evidence type="ECO:0000256" key="6">
    <source>
        <dbReference type="ARBA" id="ARBA00023180"/>
    </source>
</evidence>
<dbReference type="GO" id="GO:0009986">
    <property type="term" value="C:cell surface"/>
    <property type="evidence" value="ECO:0007669"/>
    <property type="project" value="TreeGrafter"/>
</dbReference>
<dbReference type="PANTHER" id="PTHR23412:SF15">
    <property type="entry name" value="MESOTHELIN-LIKE PROTEIN"/>
    <property type="match status" value="1"/>
</dbReference>
<comment type="caution">
    <text evidence="9">The sequence shown here is derived from an EMBL/GenBank/DDBJ whole genome shotgun (WGS) entry which is preliminary data.</text>
</comment>
<dbReference type="InterPro" id="IPR026664">
    <property type="entry name" value="Stereocilin-rel"/>
</dbReference>
<proteinExistence type="inferred from homology"/>
<dbReference type="AlphaFoldDB" id="A0A7J8F367"/>
<dbReference type="GO" id="GO:0016020">
    <property type="term" value="C:membrane"/>
    <property type="evidence" value="ECO:0007669"/>
    <property type="project" value="UniProtKB-SubCell"/>
</dbReference>
<comment type="subcellular location">
    <subcellularLocation>
        <location evidence="1">Membrane</location>
    </subcellularLocation>
</comment>
<dbReference type="SUPFAM" id="SSF55120">
    <property type="entry name" value="Pseudouridine synthase"/>
    <property type="match status" value="1"/>
</dbReference>
<evidence type="ECO:0000256" key="4">
    <source>
        <dbReference type="ARBA" id="ARBA00022889"/>
    </source>
</evidence>
<dbReference type="Proteomes" id="UP000593571">
    <property type="component" value="Unassembled WGS sequence"/>
</dbReference>